<dbReference type="InParanoid" id="A0A0L0H668"/>
<dbReference type="PANTHER" id="PTHR20953:SF3">
    <property type="entry name" value="P-LOOP CONTAINING NUCLEOSIDE TRIPHOSPHATE HYDROLASES SUPERFAMILY PROTEIN"/>
    <property type="match status" value="1"/>
</dbReference>
<dbReference type="OrthoDB" id="2157221at2759"/>
<evidence type="ECO:0000313" key="2">
    <source>
        <dbReference type="EMBL" id="KNC96208.1"/>
    </source>
</evidence>
<dbReference type="GeneID" id="27691530"/>
<reference evidence="2 3" key="1">
    <citation type="submission" date="2009-08" db="EMBL/GenBank/DDBJ databases">
        <title>The Genome Sequence of Spizellomyces punctatus strain DAOM BR117.</title>
        <authorList>
            <consortium name="The Broad Institute Genome Sequencing Platform"/>
            <person name="Russ C."/>
            <person name="Cuomo C."/>
            <person name="Shea T."/>
            <person name="Young S.K."/>
            <person name="Zeng Q."/>
            <person name="Koehrsen M."/>
            <person name="Haas B."/>
            <person name="Borodovsky M."/>
            <person name="Guigo R."/>
            <person name="Alvarado L."/>
            <person name="Berlin A."/>
            <person name="Bochicchio J."/>
            <person name="Borenstein D."/>
            <person name="Chapman S."/>
            <person name="Chen Z."/>
            <person name="Engels R."/>
            <person name="Freedman E."/>
            <person name="Gellesch M."/>
            <person name="Goldberg J."/>
            <person name="Griggs A."/>
            <person name="Gujja S."/>
            <person name="Heiman D."/>
            <person name="Hepburn T."/>
            <person name="Howarth C."/>
            <person name="Jen D."/>
            <person name="Larson L."/>
            <person name="Lewis B."/>
            <person name="Mehta T."/>
            <person name="Park D."/>
            <person name="Pearson M."/>
            <person name="Roberts A."/>
            <person name="Saif S."/>
            <person name="Shenoy N."/>
            <person name="Sisk P."/>
            <person name="Stolte C."/>
            <person name="Sykes S."/>
            <person name="Thomson T."/>
            <person name="Walk T."/>
            <person name="White J."/>
            <person name="Yandava C."/>
            <person name="Burger G."/>
            <person name="Gray M.W."/>
            <person name="Holland P.W.H."/>
            <person name="King N."/>
            <person name="Lang F.B.F."/>
            <person name="Roger A.J."/>
            <person name="Ruiz-Trillo I."/>
            <person name="Lander E."/>
            <person name="Nusbaum C."/>
        </authorList>
    </citation>
    <scope>NUCLEOTIDE SEQUENCE [LARGE SCALE GENOMIC DNA]</scope>
    <source>
        <strain evidence="2 3">DAOM BR117</strain>
    </source>
</reference>
<dbReference type="AlphaFoldDB" id="A0A0L0H668"/>
<sequence>MNYISLLLTFNQDHTAQYSFANAATLPDVNTYPADIWKVRKEKLGGNGRWPYKPTIQIVRPRLRRILQMLSGSPCKAEWYREPFYRQEDAQYAILPSPHRGVVPPPSQGEDDAGGYDDQNIQSASEEELRGEPEEETEETTRFDIETAPVDLRPALFAAFTEEELTTLSEIILDIGRPASVLTYTGVRKEFSDRLGRRQILCAASGITFNKKLCRGSFPDELHQIGQKLVRERGKTMRSLVGLTIRVDREIYGLAELLQDVISSTDSLLFLGPPNADRAAVFRDVCAYTAEMIDPKTLAFADTSHEITGGDVTDHPCLGKTRVFGSCGSIENLMRQILNHTPFVVAMDQLTSPLEIQAISGMKYSHVRVIATSPGSFEHLISHAQKNFLLGGIMPARVSDKTAWKGGKNRLFRVRQPIFETIVEIISKTEFRIFRNVQDLVDNAVQSQPISIERRWIDENGVLRACFTSISISDVAITR</sequence>
<dbReference type="OMA" id="PLEMRME"/>
<organism evidence="2 3">
    <name type="scientific">Spizellomyces punctatus (strain DAOM BR117)</name>
    <dbReference type="NCBI Taxonomy" id="645134"/>
    <lineage>
        <taxon>Eukaryota</taxon>
        <taxon>Fungi</taxon>
        <taxon>Fungi incertae sedis</taxon>
        <taxon>Chytridiomycota</taxon>
        <taxon>Chytridiomycota incertae sedis</taxon>
        <taxon>Chytridiomycetes</taxon>
        <taxon>Spizellomycetales</taxon>
        <taxon>Spizellomycetaceae</taxon>
        <taxon>Spizellomyces</taxon>
    </lineage>
</organism>
<keyword evidence="3" id="KW-1185">Reference proteome</keyword>
<dbReference type="EMBL" id="KQ257470">
    <property type="protein sequence ID" value="KNC96208.1"/>
    <property type="molecule type" value="Genomic_DNA"/>
</dbReference>
<dbReference type="Proteomes" id="UP000053201">
    <property type="component" value="Unassembled WGS sequence"/>
</dbReference>
<dbReference type="RefSeq" id="XP_016604248.1">
    <property type="nucleotide sequence ID" value="XM_016756520.1"/>
</dbReference>
<evidence type="ECO:0000256" key="1">
    <source>
        <dbReference type="SAM" id="MobiDB-lite"/>
    </source>
</evidence>
<evidence type="ECO:0000313" key="3">
    <source>
        <dbReference type="Proteomes" id="UP000053201"/>
    </source>
</evidence>
<dbReference type="eggNOG" id="ENOG502QQ4X">
    <property type="taxonomic scope" value="Eukaryota"/>
</dbReference>
<protein>
    <submittedName>
        <fullName evidence="2">Uncharacterized protein</fullName>
    </submittedName>
</protein>
<gene>
    <name evidence="2" type="ORF">SPPG_08361</name>
</gene>
<name>A0A0L0H668_SPIPD</name>
<proteinExistence type="predicted"/>
<dbReference type="STRING" id="645134.A0A0L0H668"/>
<accession>A0A0L0H668</accession>
<feature type="region of interest" description="Disordered" evidence="1">
    <location>
        <begin position="96"/>
        <end position="142"/>
    </location>
</feature>
<dbReference type="PANTHER" id="PTHR20953">
    <property type="entry name" value="KINASE-RELATED"/>
    <property type="match status" value="1"/>
</dbReference>
<dbReference type="VEuPathDB" id="FungiDB:SPPG_08361"/>